<keyword evidence="2" id="KW-0597">Phosphoprotein</keyword>
<evidence type="ECO:0000256" key="7">
    <source>
        <dbReference type="PROSITE-ProRule" id="PRU00423"/>
    </source>
</evidence>
<comment type="caution">
    <text evidence="9">The sequence shown here is derived from an EMBL/GenBank/DDBJ whole genome shotgun (WGS) entry which is preliminary data.</text>
</comment>
<gene>
    <name evidence="9" type="ORF">HB844_04730</name>
</gene>
<evidence type="ECO:0000259" key="8">
    <source>
        <dbReference type="PROSITE" id="PS51100"/>
    </source>
</evidence>
<dbReference type="InterPro" id="IPR051819">
    <property type="entry name" value="PTS_sugar-specific_EIIB"/>
</dbReference>
<dbReference type="PANTHER" id="PTHR34581:SF2">
    <property type="entry name" value="PTS SYSTEM N,N'-DIACETYLCHITOBIOSE-SPECIFIC EIIB COMPONENT"/>
    <property type="match status" value="1"/>
</dbReference>
<dbReference type="InterPro" id="IPR036095">
    <property type="entry name" value="PTS_EIIB-like_sf"/>
</dbReference>
<feature type="domain" description="PTS EIIB type-3" evidence="8">
    <location>
        <begin position="1"/>
        <end position="100"/>
    </location>
</feature>
<evidence type="ECO:0000256" key="5">
    <source>
        <dbReference type="ARBA" id="ARBA00022683"/>
    </source>
</evidence>
<accession>A0A841YCW4</accession>
<evidence type="ECO:0000256" key="4">
    <source>
        <dbReference type="ARBA" id="ARBA00022679"/>
    </source>
</evidence>
<dbReference type="Proteomes" id="UP000571128">
    <property type="component" value="Unassembled WGS sequence"/>
</dbReference>
<organism evidence="9 10">
    <name type="scientific">Listeria fleischmannii</name>
    <dbReference type="NCBI Taxonomy" id="1069827"/>
    <lineage>
        <taxon>Bacteria</taxon>
        <taxon>Bacillati</taxon>
        <taxon>Bacillota</taxon>
        <taxon>Bacilli</taxon>
        <taxon>Bacillales</taxon>
        <taxon>Listeriaceae</taxon>
        <taxon>Listeria</taxon>
    </lineage>
</organism>
<dbReference type="PANTHER" id="PTHR34581">
    <property type="entry name" value="PTS SYSTEM N,N'-DIACETYLCHITOBIOSE-SPECIFIC EIIB COMPONENT"/>
    <property type="match status" value="1"/>
</dbReference>
<evidence type="ECO:0000313" key="9">
    <source>
        <dbReference type="EMBL" id="MBC1398172.1"/>
    </source>
</evidence>
<dbReference type="CDD" id="cd05564">
    <property type="entry name" value="PTS_IIB_chitobiose_lichenan"/>
    <property type="match status" value="1"/>
</dbReference>
<dbReference type="Gene3D" id="3.40.50.2300">
    <property type="match status" value="1"/>
</dbReference>
<dbReference type="GO" id="GO:0016301">
    <property type="term" value="F:kinase activity"/>
    <property type="evidence" value="ECO:0007669"/>
    <property type="project" value="UniProtKB-KW"/>
</dbReference>
<dbReference type="GO" id="GO:0009401">
    <property type="term" value="P:phosphoenolpyruvate-dependent sugar phosphotransferase system"/>
    <property type="evidence" value="ECO:0007669"/>
    <property type="project" value="UniProtKB-KW"/>
</dbReference>
<dbReference type="AlphaFoldDB" id="A0A841YCW4"/>
<evidence type="ECO:0000256" key="3">
    <source>
        <dbReference type="ARBA" id="ARBA00022597"/>
    </source>
</evidence>
<dbReference type="GO" id="GO:0008982">
    <property type="term" value="F:protein-N(PI)-phosphohistidine-sugar phosphotransferase activity"/>
    <property type="evidence" value="ECO:0007669"/>
    <property type="project" value="InterPro"/>
</dbReference>
<reference evidence="9 10" key="1">
    <citation type="submission" date="2020-03" db="EMBL/GenBank/DDBJ databases">
        <title>Soil Listeria distribution.</title>
        <authorList>
            <person name="Liao J."/>
            <person name="Wiedmann M."/>
        </authorList>
    </citation>
    <scope>NUCLEOTIDE SEQUENCE [LARGE SCALE GENOMIC DNA]</scope>
    <source>
        <strain evidence="9 10">FSL L7-1645</strain>
    </source>
</reference>
<keyword evidence="6" id="KW-0418">Kinase</keyword>
<dbReference type="SUPFAM" id="SSF52794">
    <property type="entry name" value="PTS system IIB component-like"/>
    <property type="match status" value="1"/>
</dbReference>
<sequence>MKKILLVCAAGMSTSLLVEKMKAHAKEIGEEIDIEALSISEASDKIAHVDIVMLGPQVRYQEKQIKEMADGRIPVTVIDMMDYGKMDGAAVLTKALATIH</sequence>
<keyword evidence="4" id="KW-0808">Transferase</keyword>
<dbReference type="InterPro" id="IPR003501">
    <property type="entry name" value="PTS_EIIB_2/3"/>
</dbReference>
<evidence type="ECO:0000256" key="2">
    <source>
        <dbReference type="ARBA" id="ARBA00022553"/>
    </source>
</evidence>
<evidence type="ECO:0000256" key="1">
    <source>
        <dbReference type="ARBA" id="ARBA00022448"/>
    </source>
</evidence>
<keyword evidence="1" id="KW-0813">Transport</keyword>
<evidence type="ECO:0000256" key="6">
    <source>
        <dbReference type="ARBA" id="ARBA00022777"/>
    </source>
</evidence>
<dbReference type="EMBL" id="JAARPY010000003">
    <property type="protein sequence ID" value="MBC1398172.1"/>
    <property type="molecule type" value="Genomic_DNA"/>
</dbReference>
<proteinExistence type="predicted"/>
<keyword evidence="5" id="KW-0598">Phosphotransferase system</keyword>
<feature type="modified residue" description="Phosphocysteine; by EIIA" evidence="7">
    <location>
        <position position="8"/>
    </location>
</feature>
<name>A0A841YCW4_9LIST</name>
<protein>
    <submittedName>
        <fullName evidence="9">PTS sugar transporter subunit IIB</fullName>
    </submittedName>
</protein>
<dbReference type="Pfam" id="PF02302">
    <property type="entry name" value="PTS_IIB"/>
    <property type="match status" value="1"/>
</dbReference>
<evidence type="ECO:0000313" key="10">
    <source>
        <dbReference type="Proteomes" id="UP000571128"/>
    </source>
</evidence>
<keyword evidence="3 9" id="KW-0762">Sugar transport</keyword>
<dbReference type="RefSeq" id="WP_007545469.1">
    <property type="nucleotide sequence ID" value="NZ_JAARPY010000003.1"/>
</dbReference>
<dbReference type="PROSITE" id="PS51100">
    <property type="entry name" value="PTS_EIIB_TYPE_3"/>
    <property type="match status" value="1"/>
</dbReference>
<dbReference type="InterPro" id="IPR013012">
    <property type="entry name" value="PTS_EIIB_3"/>
</dbReference>